<dbReference type="PROSITE" id="PS51221">
    <property type="entry name" value="TTL"/>
    <property type="match status" value="1"/>
</dbReference>
<dbReference type="GO" id="GO:0000226">
    <property type="term" value="P:microtubule cytoskeleton organization"/>
    <property type="evidence" value="ECO:0007669"/>
    <property type="project" value="TreeGrafter"/>
</dbReference>
<evidence type="ECO:0000256" key="4">
    <source>
        <dbReference type="SAM" id="MobiDB-lite"/>
    </source>
</evidence>
<dbReference type="Proteomes" id="UP000007494">
    <property type="component" value="Chromosome X"/>
</dbReference>
<keyword evidence="1 5" id="KW-0436">Ligase</keyword>
<dbReference type="GO" id="GO:0015631">
    <property type="term" value="F:tubulin binding"/>
    <property type="evidence" value="ECO:0007669"/>
    <property type="project" value="TreeGrafter"/>
</dbReference>
<reference evidence="6" key="4">
    <citation type="journal article" date="2015" name="PLoS ONE">
        <title>Comprehensive Evaluation of Toxoplasma gondii VEG and Neospora caninum LIV Genomes with Tachyzoite Stage Transcriptome and Proteome Defines Novel Transcript Features.</title>
        <authorList>
            <person name="Ramaprasad A."/>
            <person name="Mourier T."/>
            <person name="Naeem R."/>
            <person name="Malas T.B."/>
            <person name="Moussa E."/>
            <person name="Panigrahi A."/>
            <person name="Vermont S.J."/>
            <person name="Otto T.D."/>
            <person name="Wastling J."/>
            <person name="Pain A."/>
        </authorList>
    </citation>
    <scope>NUCLEOTIDE SEQUENCE</scope>
    <source>
        <strain evidence="6">Liverpool</strain>
    </source>
</reference>
<keyword evidence="2" id="KW-0547">Nucleotide-binding</keyword>
<protein>
    <submittedName>
        <fullName evidence="5">Putative tubulin-tyrosine ligase family protein</fullName>
    </submittedName>
    <submittedName>
        <fullName evidence="6">Tubulin-tyrosine ligase family protein, putative</fullName>
    </submittedName>
</protein>
<dbReference type="EMBL" id="LN714485">
    <property type="protein sequence ID" value="CEL68768.1"/>
    <property type="molecule type" value="Genomic_DNA"/>
</dbReference>
<evidence type="ECO:0000256" key="2">
    <source>
        <dbReference type="ARBA" id="ARBA00022741"/>
    </source>
</evidence>
<dbReference type="AlphaFoldDB" id="F0VLE4"/>
<keyword evidence="3" id="KW-0067">ATP-binding</keyword>
<evidence type="ECO:0000256" key="1">
    <source>
        <dbReference type="ARBA" id="ARBA00022598"/>
    </source>
</evidence>
<dbReference type="InParanoid" id="F0VLE4"/>
<dbReference type="GeneID" id="13442052"/>
<proteinExistence type="predicted"/>
<reference evidence="5" key="1">
    <citation type="submission" date="2011-02" db="EMBL/GenBank/DDBJ databases">
        <authorList>
            <person name="Aslett M."/>
        </authorList>
    </citation>
    <scope>NUCLEOTIDE SEQUENCE</scope>
    <source>
        <strain evidence="5">Liverpool</strain>
    </source>
</reference>
<feature type="compositionally biased region" description="Basic and acidic residues" evidence="4">
    <location>
        <begin position="145"/>
        <end position="166"/>
    </location>
</feature>
<dbReference type="RefSeq" id="XP_003884103.1">
    <property type="nucleotide sequence ID" value="XM_003884054.1"/>
</dbReference>
<gene>
    <name evidence="6" type="ORF">BN1204_045055</name>
    <name evidence="5" type="ORF">NCLIV_045055</name>
</gene>
<dbReference type="GO" id="GO:0005524">
    <property type="term" value="F:ATP binding"/>
    <property type="evidence" value="ECO:0007669"/>
    <property type="project" value="UniProtKB-KW"/>
</dbReference>
<reference evidence="5" key="2">
    <citation type="submission" date="2011-03" db="EMBL/GenBank/DDBJ databases">
        <title>Comparative genomics and transcriptomics of Neospora caninum and Toxoplasma gondii.</title>
        <authorList>
            <person name="Reid A.J."/>
            <person name="Sohal A."/>
            <person name="Harris D."/>
            <person name="Quail M."/>
            <person name="Sanders M."/>
            <person name="Berriman M."/>
            <person name="Wastling J.M."/>
            <person name="Pain A."/>
        </authorList>
    </citation>
    <scope>NUCLEOTIDE SEQUENCE</scope>
    <source>
        <strain evidence="5">Liverpool</strain>
    </source>
</reference>
<evidence type="ECO:0000313" key="7">
    <source>
        <dbReference type="Proteomes" id="UP000007494"/>
    </source>
</evidence>
<dbReference type="Gene3D" id="3.30.470.20">
    <property type="entry name" value="ATP-grasp fold, B domain"/>
    <property type="match status" value="1"/>
</dbReference>
<evidence type="ECO:0000256" key="3">
    <source>
        <dbReference type="ARBA" id="ARBA00022840"/>
    </source>
</evidence>
<dbReference type="VEuPathDB" id="ToxoDB:NCLIV_045055"/>
<dbReference type="GO" id="GO:0070740">
    <property type="term" value="F:tubulin-glutamic acid ligase activity"/>
    <property type="evidence" value="ECO:0007669"/>
    <property type="project" value="TreeGrafter"/>
</dbReference>
<feature type="compositionally biased region" description="Basic residues" evidence="4">
    <location>
        <begin position="656"/>
        <end position="666"/>
    </location>
</feature>
<feature type="region of interest" description="Disordered" evidence="4">
    <location>
        <begin position="13"/>
        <end position="38"/>
    </location>
</feature>
<accession>F0VLE4</accession>
<dbReference type="OMA" id="VSEMCEM"/>
<dbReference type="InterPro" id="IPR004344">
    <property type="entry name" value="TTL/TTLL_fam"/>
</dbReference>
<dbReference type="Pfam" id="PF03133">
    <property type="entry name" value="TTL"/>
    <property type="match status" value="2"/>
</dbReference>
<dbReference type="eggNOG" id="KOG2157">
    <property type="taxonomic scope" value="Eukaryota"/>
</dbReference>
<dbReference type="GO" id="GO:0036064">
    <property type="term" value="C:ciliary basal body"/>
    <property type="evidence" value="ECO:0007669"/>
    <property type="project" value="TreeGrafter"/>
</dbReference>
<feature type="region of interest" description="Disordered" evidence="4">
    <location>
        <begin position="708"/>
        <end position="731"/>
    </location>
</feature>
<dbReference type="PANTHER" id="PTHR12241">
    <property type="entry name" value="TUBULIN POLYGLUTAMYLASE"/>
    <property type="match status" value="1"/>
</dbReference>
<name>F0VLE4_NEOCL</name>
<feature type="compositionally biased region" description="Polar residues" evidence="4">
    <location>
        <begin position="645"/>
        <end position="654"/>
    </location>
</feature>
<dbReference type="EMBL" id="FR823391">
    <property type="protein sequence ID" value="CBZ54072.1"/>
    <property type="molecule type" value="Genomic_DNA"/>
</dbReference>
<sequence length="857" mass="96870">MCTATLDRRRCVRQGNDSKAEGKKTGRAFPGETDRISGRGNADDGSLFLFVDHESAHQSIRNSAQGAIGALAAALESIQLSLPYDSKGEILHEGRNPASELLSDSRDALGIEQELTRTQATSGYVADPAEEGFKEDQNSGAAVARRSDEGSQDHCHSTSLHLRDSLEETNQGDDDKKSKTEDESDLSCPPGAEATVETVYRLLAIVDAHRTRTIEHQSQGSLVANSPCDLGWKIEMGNDDLVDAANQTISIKQKAGEECHDNILIIPEKRAEIWTDHASRSFLRQSDTGDPWGGVCPPAHQKTRTETEASETVALRPLDSRTSICRPLSPETELMRDYYRQFPTLGDLLTEPDRSKHCDIFKEILISNGKCCADIQTAATLSSTVKTDETGADSPLEDILHSRYYKVEKSRHEVYKIVSSAFRKVGGWKTLPEAPHWDYAWNLLWTWHRPRIDYNRLLSFQKVNHFPESRQLTRKDNLKRCIERFQKAAGRRAEHFRIIPKTFLLPKEYTAMVSEMCEMPDYPTKQKRVWICKPKDSSRGRGIFLTNSVDDIRYTDNLVVQEYIANPLLLNGRKFDLRLYVLVTSFNPLEAFVYKQGFARIARVPFTLDPEHLNNRFMHLTNAAIQNEWQEISSDSDNEVASPRYQESSPASTLSSRRRRMSKIRKTTTVSDASPRCLRDSSSENFVGVSSTVFDVDSRVGEEAERRCTKRSRLQEDDEGIGTGRHEEKNEFSGEDSKILLDELKQRLEKNGIDWEAVWQKVLLVILKSLSCCGDSIPHHPNAFELFGYDVLIDADMKPWLIEVNSSPSMGQEHETDRKVKPGLIEDTLRLVNPMPYDRLKLTEQPRVLDGACVFCR</sequence>
<dbReference type="PANTHER" id="PTHR12241:SF155">
    <property type="entry name" value="TUBULIN-TYROSINE LIGASE FAMILY PROTEIN"/>
    <property type="match status" value="1"/>
</dbReference>
<evidence type="ECO:0000313" key="5">
    <source>
        <dbReference type="EMBL" id="CBZ54072.1"/>
    </source>
</evidence>
<feature type="region of interest" description="Disordered" evidence="4">
    <location>
        <begin position="633"/>
        <end position="676"/>
    </location>
</feature>
<evidence type="ECO:0000313" key="6">
    <source>
        <dbReference type="EMBL" id="CEL68768.1"/>
    </source>
</evidence>
<dbReference type="SUPFAM" id="SSF56059">
    <property type="entry name" value="Glutathione synthetase ATP-binding domain-like"/>
    <property type="match status" value="2"/>
</dbReference>
<keyword evidence="7" id="KW-1185">Reference proteome</keyword>
<feature type="region of interest" description="Disordered" evidence="4">
    <location>
        <begin position="119"/>
        <end position="191"/>
    </location>
</feature>
<organism evidence="5 7">
    <name type="scientific">Neospora caninum (strain Liverpool)</name>
    <dbReference type="NCBI Taxonomy" id="572307"/>
    <lineage>
        <taxon>Eukaryota</taxon>
        <taxon>Sar</taxon>
        <taxon>Alveolata</taxon>
        <taxon>Apicomplexa</taxon>
        <taxon>Conoidasida</taxon>
        <taxon>Coccidia</taxon>
        <taxon>Eucoccidiorida</taxon>
        <taxon>Eimeriorina</taxon>
        <taxon>Sarcocystidae</taxon>
        <taxon>Neospora</taxon>
    </lineage>
</organism>
<reference evidence="7" key="3">
    <citation type="journal article" date="2012" name="PLoS Pathog.">
        <title>Comparative genomics of the apicomplexan parasites Toxoplasma gondii and Neospora caninum: Coccidia differing in host range and transmission strategy.</title>
        <authorList>
            <person name="Reid A.J."/>
            <person name="Vermont S.J."/>
            <person name="Cotton J.A."/>
            <person name="Harris D."/>
            <person name="Hill-Cawthorne G.A."/>
            <person name="Konen-Waisman S."/>
            <person name="Latham S.M."/>
            <person name="Mourier T."/>
            <person name="Norton R."/>
            <person name="Quail M.A."/>
            <person name="Sanders M."/>
            <person name="Shanmugam D."/>
            <person name="Sohal A."/>
            <person name="Wasmuth J.D."/>
            <person name="Brunk B."/>
            <person name="Grigg M.E."/>
            <person name="Howard J.C."/>
            <person name="Parkinson J."/>
            <person name="Roos D.S."/>
            <person name="Trees A.J."/>
            <person name="Berriman M."/>
            <person name="Pain A."/>
            <person name="Wastling J.M."/>
        </authorList>
    </citation>
    <scope>NUCLEOTIDE SEQUENCE [LARGE SCALE GENOMIC DNA]</scope>
    <source>
        <strain evidence="7">Liverpool</strain>
    </source>
</reference>
<dbReference type="OrthoDB" id="202825at2759"/>